<feature type="chain" id="PRO_5043993488" evidence="1">
    <location>
        <begin position="18"/>
        <end position="323"/>
    </location>
</feature>
<keyword evidence="1" id="KW-0732">Signal</keyword>
<dbReference type="AlphaFoldDB" id="A0AAX2H063"/>
<dbReference type="KEGG" id="chg:AXF12_10690"/>
<evidence type="ECO:0000313" key="4">
    <source>
        <dbReference type="Proteomes" id="UP000065822"/>
    </source>
</evidence>
<accession>A0AAX2H063</accession>
<dbReference type="Pfam" id="PF11751">
    <property type="entry name" value="PorP_SprF"/>
    <property type="match status" value="1"/>
</dbReference>
<keyword evidence="4" id="KW-1185">Reference proteome</keyword>
<protein>
    <submittedName>
        <fullName evidence="3">Bacteroidetes-specific putative membrane protein</fullName>
    </submittedName>
</protein>
<dbReference type="EMBL" id="CP014227">
    <property type="protein sequence ID" value="AMD85940.1"/>
    <property type="molecule type" value="Genomic_DNA"/>
</dbReference>
<dbReference type="EMBL" id="LT906449">
    <property type="protein sequence ID" value="SNV15197.1"/>
    <property type="molecule type" value="Genomic_DNA"/>
</dbReference>
<evidence type="ECO:0000313" key="3">
    <source>
        <dbReference type="EMBL" id="SNV15197.1"/>
    </source>
</evidence>
<evidence type="ECO:0000256" key="1">
    <source>
        <dbReference type="SAM" id="SignalP"/>
    </source>
</evidence>
<dbReference type="Proteomes" id="UP000215539">
    <property type="component" value="Chromosome 1"/>
</dbReference>
<evidence type="ECO:0000313" key="5">
    <source>
        <dbReference type="Proteomes" id="UP000215539"/>
    </source>
</evidence>
<dbReference type="InterPro" id="IPR019861">
    <property type="entry name" value="PorP/SprF_Bacteroidetes"/>
</dbReference>
<reference evidence="2 4" key="1">
    <citation type="submission" date="2016-02" db="EMBL/GenBank/DDBJ databases">
        <authorList>
            <person name="Holder M.E."/>
            <person name="Ajami N.J."/>
            <person name="Petrosino J.F."/>
        </authorList>
    </citation>
    <scope>NUCLEOTIDE SEQUENCE [LARGE SCALE GENOMIC DNA]</scope>
    <source>
        <strain evidence="2 4">CCUG 32990</strain>
    </source>
</reference>
<dbReference type="NCBIfam" id="TIGR03519">
    <property type="entry name" value="T9SS_PorP_fam"/>
    <property type="match status" value="1"/>
</dbReference>
<evidence type="ECO:0000313" key="2">
    <source>
        <dbReference type="EMBL" id="AMD85940.1"/>
    </source>
</evidence>
<dbReference type="Proteomes" id="UP000065822">
    <property type="component" value="Chromosome"/>
</dbReference>
<gene>
    <name evidence="2" type="ORF">AXF12_10690</name>
    <name evidence="3" type="ORF">SAMEA44541418_02017</name>
</gene>
<reference evidence="3 5" key="2">
    <citation type="submission" date="2017-06" db="EMBL/GenBank/DDBJ databases">
        <authorList>
            <consortium name="Pathogen Informatics"/>
        </authorList>
    </citation>
    <scope>NUCLEOTIDE SEQUENCE [LARGE SCALE GENOMIC DNA]</scope>
    <source>
        <strain evidence="3 5">NCTC12947</strain>
    </source>
</reference>
<proteinExistence type="predicted"/>
<dbReference type="RefSeq" id="WP_066431013.1">
    <property type="nucleotide sequence ID" value="NZ_CP014227.1"/>
</dbReference>
<feature type="signal peptide" evidence="1">
    <location>
        <begin position="1"/>
        <end position="17"/>
    </location>
</feature>
<name>A0AAX2H063_9FLAO</name>
<organism evidence="3 5">
    <name type="scientific">Capnocytophaga haemolytica</name>
    <dbReference type="NCBI Taxonomy" id="45243"/>
    <lineage>
        <taxon>Bacteria</taxon>
        <taxon>Pseudomonadati</taxon>
        <taxon>Bacteroidota</taxon>
        <taxon>Flavobacteriia</taxon>
        <taxon>Flavobacteriales</taxon>
        <taxon>Flavobacteriaceae</taxon>
        <taxon>Capnocytophaga</taxon>
    </lineage>
</organism>
<sequence length="323" mass="37157">MKKFLIIFSLIASGVSAQSVAPSYVFYNQQQSLVNPAAVGTERGHTISVNIRNQWRGMTEAPQTQTLLTTHRLSERVGLGFSIASNEVFIQKQRMIRLDFSYAIPISLTSRLVAGIKGGGDLFDIDANQAYYYNNQYNTFYNGYRLHPTEYLYNPYLENVSGRFQPNVGTGLYYEHPDFYIGFSVPNMLASDDVRMDGDKMTAVSAQMRFYTLAGMYLRPTPDFTVKPMVQARFAQGEKPNIDMTLAGNFLDRAELGLTFRTEKAFNAYVFFDIPRYYLRVGYGFETYFQTHLNLQSRSSHEFLVQFKWLSYSQQQRSTYYDD</sequence>